<reference evidence="10 11" key="1">
    <citation type="journal article" date="2015" name="Int. J. Syst. Evol. Microbiol.">
        <title>Carboxylicivirga linearis sp. nov., isolated from a sea cucumber culture pond.</title>
        <authorList>
            <person name="Wang F.Q."/>
            <person name="Zhou Y.X."/>
            <person name="Lin X.Z."/>
            <person name="Chen G.J."/>
            <person name="Du Z.J."/>
        </authorList>
    </citation>
    <scope>NUCLEOTIDE SEQUENCE [LARGE SCALE GENOMIC DNA]</scope>
    <source>
        <strain evidence="10 11">FB218</strain>
    </source>
</reference>
<organism evidence="10 11">
    <name type="scientific">Carboxylicivirga linearis</name>
    <dbReference type="NCBI Taxonomy" id="1628157"/>
    <lineage>
        <taxon>Bacteria</taxon>
        <taxon>Pseudomonadati</taxon>
        <taxon>Bacteroidota</taxon>
        <taxon>Bacteroidia</taxon>
        <taxon>Marinilabiliales</taxon>
        <taxon>Marinilabiliaceae</taxon>
        <taxon>Carboxylicivirga</taxon>
    </lineage>
</organism>
<name>A0ABS5JS40_9BACT</name>
<protein>
    <submittedName>
        <fullName evidence="10">Cation:proton antiporter</fullName>
    </submittedName>
</protein>
<dbReference type="EMBL" id="JAGUCO010000002">
    <property type="protein sequence ID" value="MBS2097716.1"/>
    <property type="molecule type" value="Genomic_DNA"/>
</dbReference>
<dbReference type="Proteomes" id="UP000708576">
    <property type="component" value="Unassembled WGS sequence"/>
</dbReference>
<evidence type="ECO:0000256" key="9">
    <source>
        <dbReference type="SAM" id="Phobius"/>
    </source>
</evidence>
<evidence type="ECO:0000256" key="4">
    <source>
        <dbReference type="ARBA" id="ARBA00022475"/>
    </source>
</evidence>
<feature type="transmembrane region" description="Helical" evidence="9">
    <location>
        <begin position="6"/>
        <end position="25"/>
    </location>
</feature>
<evidence type="ECO:0000256" key="1">
    <source>
        <dbReference type="ARBA" id="ARBA00004651"/>
    </source>
</evidence>
<gene>
    <name evidence="10" type="ORF">KEM10_05450</name>
</gene>
<dbReference type="PIRSF" id="PIRSF028784">
    <property type="entry name" value="MrpF"/>
    <property type="match status" value="1"/>
</dbReference>
<keyword evidence="7 8" id="KW-0472">Membrane</keyword>
<keyword evidence="8" id="KW-0406">Ion transport</keyword>
<feature type="transmembrane region" description="Helical" evidence="9">
    <location>
        <begin position="37"/>
        <end position="54"/>
    </location>
</feature>
<sequence length="100" mass="10763">MIATAVPYIIGVLLLALILVVIRLVKGPSTPDRIISLDMIGSILIGIIICLGILKNNSIYLDVVLIISLILFMGTVGMSKYLTENDTNDGNSDHNHTGSR</sequence>
<keyword evidence="8" id="KW-0050">Antiport</keyword>
<comment type="similarity">
    <text evidence="2 8">Belongs to the CPA3 antiporters (TC 2.A.63) subunit F family.</text>
</comment>
<dbReference type="PANTHER" id="PTHR34702">
    <property type="entry name" value="NA(+)/H(+) ANTIPORTER SUBUNIT F1"/>
    <property type="match status" value="1"/>
</dbReference>
<dbReference type="RefSeq" id="WP_212214474.1">
    <property type="nucleotide sequence ID" value="NZ_JAGUCO010000002.1"/>
</dbReference>
<keyword evidence="4 8" id="KW-1003">Cell membrane</keyword>
<dbReference type="InterPro" id="IPR007208">
    <property type="entry name" value="MrpF/PhaF-like"/>
</dbReference>
<evidence type="ECO:0000256" key="5">
    <source>
        <dbReference type="ARBA" id="ARBA00022692"/>
    </source>
</evidence>
<proteinExistence type="inferred from homology"/>
<keyword evidence="3 8" id="KW-0813">Transport</keyword>
<keyword evidence="5 9" id="KW-0812">Transmembrane</keyword>
<evidence type="ECO:0000313" key="11">
    <source>
        <dbReference type="Proteomes" id="UP000708576"/>
    </source>
</evidence>
<keyword evidence="11" id="KW-1185">Reference proteome</keyword>
<feature type="transmembrane region" description="Helical" evidence="9">
    <location>
        <begin position="60"/>
        <end position="78"/>
    </location>
</feature>
<comment type="subcellular location">
    <subcellularLocation>
        <location evidence="1 8">Cell membrane</location>
        <topology evidence="1 8">Multi-pass membrane protein</topology>
    </subcellularLocation>
</comment>
<keyword evidence="6 9" id="KW-1133">Transmembrane helix</keyword>
<evidence type="ECO:0000256" key="6">
    <source>
        <dbReference type="ARBA" id="ARBA00022989"/>
    </source>
</evidence>
<evidence type="ECO:0000256" key="7">
    <source>
        <dbReference type="ARBA" id="ARBA00023136"/>
    </source>
</evidence>
<comment type="caution">
    <text evidence="10">The sequence shown here is derived from an EMBL/GenBank/DDBJ whole genome shotgun (WGS) entry which is preliminary data.</text>
</comment>
<dbReference type="Pfam" id="PF04066">
    <property type="entry name" value="MrpF_PhaF"/>
    <property type="match status" value="1"/>
</dbReference>
<evidence type="ECO:0000313" key="10">
    <source>
        <dbReference type="EMBL" id="MBS2097716.1"/>
    </source>
</evidence>
<evidence type="ECO:0000256" key="3">
    <source>
        <dbReference type="ARBA" id="ARBA00022448"/>
    </source>
</evidence>
<evidence type="ECO:0000256" key="8">
    <source>
        <dbReference type="PIRNR" id="PIRNR028784"/>
    </source>
</evidence>
<dbReference type="PANTHER" id="PTHR34702:SF1">
    <property type="entry name" value="NA(+)_H(+) ANTIPORTER SUBUNIT F"/>
    <property type="match status" value="1"/>
</dbReference>
<evidence type="ECO:0000256" key="2">
    <source>
        <dbReference type="ARBA" id="ARBA00009212"/>
    </source>
</evidence>
<accession>A0ABS5JS40</accession>